<proteinExistence type="predicted"/>
<organism evidence="2 3">
    <name type="scientific">Cardidatus Bartonella washoeensis 085-0475</name>
    <dbReference type="NCBI Taxonomy" id="1094564"/>
    <lineage>
        <taxon>Bacteria</taxon>
        <taxon>Pseudomonadati</taxon>
        <taxon>Pseudomonadota</taxon>
        <taxon>Alphaproteobacteria</taxon>
        <taxon>Hyphomicrobiales</taxon>
        <taxon>Bartonellaceae</taxon>
        <taxon>Bartonella</taxon>
    </lineage>
</organism>
<dbReference type="AlphaFoldDB" id="J0Z4P0"/>
<protein>
    <submittedName>
        <fullName evidence="2">Uncharacterized protein</fullName>
    </submittedName>
</protein>
<gene>
    <name evidence="2" type="ORF">MCW_01644</name>
</gene>
<evidence type="ECO:0000313" key="3">
    <source>
        <dbReference type="Proteomes" id="UP000002646"/>
    </source>
</evidence>
<feature type="signal peptide" evidence="1">
    <location>
        <begin position="1"/>
        <end position="22"/>
    </location>
</feature>
<accession>J0Z4P0</accession>
<dbReference type="Proteomes" id="UP000002646">
    <property type="component" value="Unassembled WGS sequence"/>
</dbReference>
<reference evidence="2 3" key="1">
    <citation type="submission" date="2012-03" db="EMBL/GenBank/DDBJ databases">
        <title>The Genome Sequence of Bartonella washoensis 085-0475.</title>
        <authorList>
            <consortium name="The Broad Institute Genome Sequencing Platform"/>
            <consortium name="The Broad Institute Genome Sequencing Center for Infectious Disease"/>
            <person name="Feldgarden M."/>
            <person name="Kirby J."/>
            <person name="Kosoy M."/>
            <person name="Birtles R."/>
            <person name="Probert W.S."/>
            <person name="Chiaraviglio L."/>
            <person name="Young S.K."/>
            <person name="Zeng Q."/>
            <person name="Gargeya S."/>
            <person name="Fitzgerald M."/>
            <person name="Haas B."/>
            <person name="Abouelleil A."/>
            <person name="Alvarado L."/>
            <person name="Arachchi H.M."/>
            <person name="Berlin A."/>
            <person name="Chapman S.B."/>
            <person name="Gearin G."/>
            <person name="Goldberg J."/>
            <person name="Griggs A."/>
            <person name="Gujja S."/>
            <person name="Hansen M."/>
            <person name="Heiman D."/>
            <person name="Howarth C."/>
            <person name="Larimer J."/>
            <person name="Lui A."/>
            <person name="MacDonald P.J.P."/>
            <person name="McCowen C."/>
            <person name="Montmayeur A."/>
            <person name="Murphy C."/>
            <person name="Neiman D."/>
            <person name="Pearson M."/>
            <person name="Priest M."/>
            <person name="Roberts A."/>
            <person name="Saif S."/>
            <person name="Shea T."/>
            <person name="Sisk P."/>
            <person name="Stolte C."/>
            <person name="Sykes S."/>
            <person name="Wortman J."/>
            <person name="Nusbaum C."/>
            <person name="Birren B."/>
        </authorList>
    </citation>
    <scope>NUCLEOTIDE SEQUENCE [LARGE SCALE GENOMIC DNA]</scope>
    <source>
        <strain evidence="2 3">085-0475</strain>
    </source>
</reference>
<feature type="chain" id="PRO_5003741674" evidence="1">
    <location>
        <begin position="23"/>
        <end position="107"/>
    </location>
</feature>
<dbReference type="PATRIC" id="fig|1094564.3.peg.1906"/>
<dbReference type="RefSeq" id="WP_006926442.1">
    <property type="nucleotide sequence ID" value="NZ_JH725108.1"/>
</dbReference>
<comment type="caution">
    <text evidence="2">The sequence shown here is derived from an EMBL/GenBank/DDBJ whole genome shotgun (WGS) entry which is preliminary data.</text>
</comment>
<evidence type="ECO:0000256" key="1">
    <source>
        <dbReference type="SAM" id="SignalP"/>
    </source>
</evidence>
<dbReference type="HOGENOM" id="CLU_2204860_0_0_5"/>
<keyword evidence="1" id="KW-0732">Signal</keyword>
<evidence type="ECO:0000313" key="2">
    <source>
        <dbReference type="EMBL" id="EJF82513.1"/>
    </source>
</evidence>
<dbReference type="OrthoDB" id="9909453at2"/>
<name>J0Z4P0_9HYPH</name>
<sequence>MRCVILAAALFAFSSSVLTAHAGSSAHKDKLVASIAKQENYAAIEGFGQQAIDLLARIVIPVKKDNSSYYNDRFQINDWHYGFAADLGFRNRCVDLPGQSMLECTLK</sequence>
<dbReference type="EMBL" id="AILX01000042">
    <property type="protein sequence ID" value="EJF82513.1"/>
    <property type="molecule type" value="Genomic_DNA"/>
</dbReference>